<evidence type="ECO:0000313" key="2">
    <source>
        <dbReference type="EMBL" id="MBD8011892.1"/>
    </source>
</evidence>
<protein>
    <submittedName>
        <fullName evidence="2">FAD-dependent oxidoreductase</fullName>
    </submittedName>
</protein>
<dbReference type="Gene3D" id="3.50.50.60">
    <property type="entry name" value="FAD/NAD(P)-binding domain"/>
    <property type="match status" value="2"/>
</dbReference>
<dbReference type="EMBL" id="JACSPX010000001">
    <property type="protein sequence ID" value="MBD8011892.1"/>
    <property type="molecule type" value="Genomic_DNA"/>
</dbReference>
<dbReference type="SUPFAM" id="SSF51905">
    <property type="entry name" value="FAD/NAD(P)-binding domain"/>
    <property type="match status" value="2"/>
</dbReference>
<keyword evidence="3" id="KW-1185">Reference proteome</keyword>
<accession>A0ABR8W4D1</accession>
<dbReference type="RefSeq" id="WP_191712474.1">
    <property type="nucleotide sequence ID" value="NZ_JACSPX010000001.1"/>
</dbReference>
<proteinExistence type="predicted"/>
<dbReference type="PANTHER" id="PTHR10632:SF2">
    <property type="entry name" value="SULFIDE:QUINONE OXIDOREDUCTASE, MITOCHONDRIAL"/>
    <property type="match status" value="1"/>
</dbReference>
<feature type="domain" description="FAD/NAD(P)-binding" evidence="1">
    <location>
        <begin position="17"/>
        <end position="310"/>
    </location>
</feature>
<reference evidence="2 3" key="1">
    <citation type="submission" date="2020-08" db="EMBL/GenBank/DDBJ databases">
        <title>A Genomic Blueprint of the Chicken Gut Microbiome.</title>
        <authorList>
            <person name="Gilroy R."/>
            <person name="Ravi A."/>
            <person name="Getino M."/>
            <person name="Pursley I."/>
            <person name="Horton D.L."/>
            <person name="Alikhan N.-F."/>
            <person name="Baker D."/>
            <person name="Gharbi K."/>
            <person name="Hall N."/>
            <person name="Watson M."/>
            <person name="Adriaenssens E.M."/>
            <person name="Foster-Nyarko E."/>
            <person name="Jarju S."/>
            <person name="Secka A."/>
            <person name="Antonio M."/>
            <person name="Oren A."/>
            <person name="Chaudhuri R."/>
            <person name="La Ragione R.M."/>
            <person name="Hildebrand F."/>
            <person name="Pallen M.J."/>
        </authorList>
    </citation>
    <scope>NUCLEOTIDE SEQUENCE [LARGE SCALE GENOMIC DNA]</scope>
    <source>
        <strain evidence="2 3">Re1</strain>
    </source>
</reference>
<sequence length="404" mass="44152">MSAENTSTVEGHERAHRVLVVGGGNGGLSVAGRLRRAGVTEIAVVEPSQTHYYKPLFSHIAGGTARASEAVRPQADVFPHGVEWIPDAVTAVDPENRRAHLASGDTVRYDQLILAPGIRNDWDAVPGLDDAMGSPHGASNYDFALAQKASKLLRSVRSGTVVFVQAPGPASCAGAAQKPMYQACAYWRATNVLHDIHVVLLVPTPTIFGIPEIDAELQRSIDEYDIDVRYRAQLRQVDADDGTVVFDAAGADRQSLHYDLLIAEPPQKAPEWIRASGLADDDGFVAVDPRTLRSTRHPEIWALGDAAGTTNSKSGGALRTQTKVLAENVRAVLEGRDPASAYDGYGVCPFTVSRSTAVFAEFDDRLRLKPTLWRSSYRESRMNWIIDRQIFPQVYWRMILQGRA</sequence>
<comment type="caution">
    <text evidence="2">The sequence shown here is derived from an EMBL/GenBank/DDBJ whole genome shotgun (WGS) entry which is preliminary data.</text>
</comment>
<dbReference type="PANTHER" id="PTHR10632">
    <property type="entry name" value="SULFIDE:QUINONE OXIDOREDUCTASE"/>
    <property type="match status" value="1"/>
</dbReference>
<organism evidence="2 3">
    <name type="scientific">Microbacterium commune</name>
    <dbReference type="NCBI Taxonomy" id="2762219"/>
    <lineage>
        <taxon>Bacteria</taxon>
        <taxon>Bacillati</taxon>
        <taxon>Actinomycetota</taxon>
        <taxon>Actinomycetes</taxon>
        <taxon>Micrococcales</taxon>
        <taxon>Microbacteriaceae</taxon>
        <taxon>Microbacterium</taxon>
    </lineage>
</organism>
<gene>
    <name evidence="2" type="ORF">H9633_06230</name>
</gene>
<dbReference type="InterPro" id="IPR023753">
    <property type="entry name" value="FAD/NAD-binding_dom"/>
</dbReference>
<dbReference type="InterPro" id="IPR036188">
    <property type="entry name" value="FAD/NAD-bd_sf"/>
</dbReference>
<name>A0ABR8W4D1_9MICO</name>
<dbReference type="InterPro" id="IPR015904">
    <property type="entry name" value="Sulphide_quinone_reductase"/>
</dbReference>
<evidence type="ECO:0000313" key="3">
    <source>
        <dbReference type="Proteomes" id="UP000611521"/>
    </source>
</evidence>
<dbReference type="Pfam" id="PF07992">
    <property type="entry name" value="Pyr_redox_2"/>
    <property type="match status" value="1"/>
</dbReference>
<evidence type="ECO:0000259" key="1">
    <source>
        <dbReference type="Pfam" id="PF07992"/>
    </source>
</evidence>
<dbReference type="Proteomes" id="UP000611521">
    <property type="component" value="Unassembled WGS sequence"/>
</dbReference>